<protein>
    <submittedName>
        <fullName evidence="2">Uncharacterized protein</fullName>
    </submittedName>
</protein>
<reference evidence="2 3" key="1">
    <citation type="submission" date="2023-01" db="EMBL/GenBank/DDBJ databases">
        <title>Novel diversity within Roseofilum (Cyanobacteria; Desertifilaceae) from marine benthic mats with descriptions of four novel species.</title>
        <authorList>
            <person name="Wang Y."/>
            <person name="Berthold D.E."/>
            <person name="Hu J."/>
            <person name="Lefler F.W."/>
            <person name="Laughinghouse H.D. IV."/>
        </authorList>
    </citation>
    <scope>NUCLEOTIDE SEQUENCE [LARGE SCALE GENOMIC DNA]</scope>
    <source>
        <strain evidence="2 3">BLCC-M154</strain>
    </source>
</reference>
<keyword evidence="1" id="KW-0472">Membrane</keyword>
<feature type="transmembrane region" description="Helical" evidence="1">
    <location>
        <begin position="47"/>
        <end position="64"/>
    </location>
</feature>
<sequence>MRPPDDDFSGSVQGCLGQVVTYLVVAVVLFFLVLFVCSYFHTTFNTVLLVWLGLMLFVSLVFILKMTEG</sequence>
<gene>
    <name evidence="2" type="ORF">PMG71_21465</name>
</gene>
<keyword evidence="1" id="KW-0812">Transmembrane</keyword>
<keyword evidence="3" id="KW-1185">Reference proteome</keyword>
<dbReference type="RefSeq" id="WP_283755757.1">
    <property type="nucleotide sequence ID" value="NZ_JAQOSP010000136.1"/>
</dbReference>
<organism evidence="2 3">
    <name type="scientific">Roseofilum acuticapitatum BLCC-M154</name>
    <dbReference type="NCBI Taxonomy" id="3022444"/>
    <lineage>
        <taxon>Bacteria</taxon>
        <taxon>Bacillati</taxon>
        <taxon>Cyanobacteriota</taxon>
        <taxon>Cyanophyceae</taxon>
        <taxon>Desertifilales</taxon>
        <taxon>Desertifilaceae</taxon>
        <taxon>Roseofilum</taxon>
        <taxon>Roseofilum acuticapitatum</taxon>
    </lineage>
</organism>
<evidence type="ECO:0000313" key="3">
    <source>
        <dbReference type="Proteomes" id="UP001235303"/>
    </source>
</evidence>
<dbReference type="Proteomes" id="UP001235303">
    <property type="component" value="Unassembled WGS sequence"/>
</dbReference>
<name>A0ABT7AYM3_9CYAN</name>
<accession>A0ABT7AYM3</accession>
<feature type="transmembrane region" description="Helical" evidence="1">
    <location>
        <begin position="20"/>
        <end position="40"/>
    </location>
</feature>
<evidence type="ECO:0000256" key="1">
    <source>
        <dbReference type="SAM" id="Phobius"/>
    </source>
</evidence>
<comment type="caution">
    <text evidence="2">The sequence shown here is derived from an EMBL/GenBank/DDBJ whole genome shotgun (WGS) entry which is preliminary data.</text>
</comment>
<evidence type="ECO:0000313" key="2">
    <source>
        <dbReference type="EMBL" id="MDJ1172004.1"/>
    </source>
</evidence>
<dbReference type="EMBL" id="JAQOSP010000136">
    <property type="protein sequence ID" value="MDJ1172004.1"/>
    <property type="molecule type" value="Genomic_DNA"/>
</dbReference>
<keyword evidence="1" id="KW-1133">Transmembrane helix</keyword>
<proteinExistence type="predicted"/>